<evidence type="ECO:0000256" key="16">
    <source>
        <dbReference type="SAM" id="SignalP"/>
    </source>
</evidence>
<comment type="subcellular location">
    <subcellularLocation>
        <location evidence="1">Membrane</location>
        <topology evidence="1">Single-pass membrane protein</topology>
    </subcellularLocation>
</comment>
<feature type="compositionally biased region" description="Polar residues" evidence="15">
    <location>
        <begin position="696"/>
        <end position="706"/>
    </location>
</feature>
<feature type="compositionally biased region" description="Acidic residues" evidence="15">
    <location>
        <begin position="1120"/>
        <end position="1137"/>
    </location>
</feature>
<dbReference type="InterPro" id="IPR008266">
    <property type="entry name" value="Tyr_kinase_AS"/>
</dbReference>
<feature type="signal peptide" evidence="16">
    <location>
        <begin position="1"/>
        <end position="20"/>
    </location>
</feature>
<dbReference type="GO" id="GO:0005737">
    <property type="term" value="C:cytoplasm"/>
    <property type="evidence" value="ECO:0007669"/>
    <property type="project" value="UniProtKB-ARBA"/>
</dbReference>
<feature type="binding site" evidence="14">
    <location>
        <position position="164"/>
    </location>
    <ligand>
        <name>ATP</name>
        <dbReference type="ChEBI" id="CHEBI:30616"/>
    </ligand>
</feature>
<dbReference type="FunFam" id="1.10.510.10:FF:000347">
    <property type="entry name" value="Apoptosis associated tyrosine kinase"/>
    <property type="match status" value="1"/>
</dbReference>
<feature type="compositionally biased region" description="Basic and acidic residues" evidence="15">
    <location>
        <begin position="1184"/>
        <end position="1194"/>
    </location>
</feature>
<dbReference type="InterPro" id="IPR001245">
    <property type="entry name" value="Ser-Thr/Tyr_kinase_cat_dom"/>
</dbReference>
<keyword evidence="6" id="KW-0812">Transmembrane</keyword>
<keyword evidence="19" id="KW-1185">Reference proteome</keyword>
<feature type="domain" description="Protein kinase" evidence="17">
    <location>
        <begin position="133"/>
        <end position="403"/>
    </location>
</feature>
<name>A0A3P8R1H3_ASTCA</name>
<evidence type="ECO:0000256" key="7">
    <source>
        <dbReference type="ARBA" id="ARBA00022741"/>
    </source>
</evidence>
<evidence type="ECO:0000256" key="12">
    <source>
        <dbReference type="ARBA" id="ARBA00047899"/>
    </source>
</evidence>
<sequence>MVFALHVIVMSSAFFNPSFAFSSHFDTDGAPLSELSWPSSLAVVAVSFSGLFTFIFLMLACLCCKKGDIGFKEFENTEGEEYQADLSALASPSSQNGPEVYILPLTEVSLPVSKQPGRSIQLLKSSDLGRHSLLYLKEIGNGWFGKVLLGEVNAGLSTTQVVVKELKASASVQDQMQFLEEVQPYRTLQHPALLQCLAQCTEVTPFLLVMEFCPMGDLKSYLHSCQVADSETPDPLILQRMACDIASGLLHLHKNNFIHSDLALRNCLLTSEMSVKIGDYGLSHSRYKDDYYITQDQIWVPLRWIAPELIDEVHGNLLVVDQTKSSNIWSFGVTLWELFELGNQPYRHYSDRQVLTYAVKEQQLKLPKPQLQFPLADRWYEVMQFCWLQPELRPSSEEVHLLVTYLCAKGSSEAEEDFEQRWNALRPNLLGSTSHTATSTALVLTPTPASADAPNTDQTQAVELASSASSSFPLLEHFSDSFHSDTGDDLLTVTETSHGLNFEYKWEQARAEQPYCSSSTSGPLGQGNPHYQDIYYSSKGSTTGGCKTDSLTSSMSPSYYEPQHPSVVPVLSAHSPSVSSEYYIRIEEPVECNINLDDSIVDYSPGLEVSDSRLLSESETCSTTAQPSAYWSTADNIKSTAYDSDSSPTSQLTREPLLRHIYSTSPPQLGHSQNCLSSNLNDSAERPAESKEQLENPRSLSQAVSSPSLGFCDPYLEANTNHSTVNESCHNMVGHLRKRPSIVNHIGIDAGTADGVLLGQQRSGEIEDDLFSEGEATNWISNHSANNNSLSFDTRQTGSGSDSCLDLQYTSQSNTTELWSLTKVSTRTFHSSRSCDASEGGGRGSDCNSCSKPTDLGSYIHLCHQEKEEDAFQVERNTTKDNVQSTNSLTDARINTSDREGGKYETQSFLYGERTYPAMIPEASHIKSPSSFRKPQASQAGQLSDKQRSKMWEGISTGVSFDLSDKKLNYADSPERSRTLDRGVGVRDSSICLVELGDYSEEEDDITDITSGIFADFNLDYAEIEEEELSPQKKPETAGDSLDTNNMFSSMASPLSPDPFNIPVLPKSLDSGYDTENNESPEFIFKELGDPLGGERSPRLGGESELVLQMGGCLTKETAPADDDLGLETEHSEDEPSTELNPATGSQPNSTVQDAREDGSRREDCSNSQSLHTGSTITNNDNDESPKENEHGDGSTEEEELPEFSHVNEETDDRGDGARINEEEFEDIDAEECDSQDSLCGESNGPLDLSTSSSLLELCGENVRAPLEEAEDEDDSDDSDSDEELRTYNIQDEDSEESEEDFTTVPVVVSDCSRARHLRSLLKMPGLLTESFCEELERKKKAVSFFDDVTVFLFDQESPTGELADYSFSTEVEASGEETSETKNFDQQPQPDPELEAQSHESPCVSKQTDGNKSEEGGNCELEDDLSFEPCPSSPVTTLEPALTPTSLSNSPEAPKPAAVALNRFMVSRFSITHVCDSQMSSAKGNSDDNPKD</sequence>
<feature type="compositionally biased region" description="Acidic residues" evidence="15">
    <location>
        <begin position="1223"/>
        <end position="1235"/>
    </location>
</feature>
<feature type="region of interest" description="Disordered" evidence="15">
    <location>
        <begin position="879"/>
        <end position="901"/>
    </location>
</feature>
<feature type="compositionally biased region" description="Polar residues" evidence="15">
    <location>
        <begin position="1166"/>
        <end position="1180"/>
    </location>
</feature>
<feature type="chain" id="PRO_5044216323" description="non-specific serine/threonine protein kinase" evidence="16">
    <location>
        <begin position="21"/>
        <end position="1493"/>
    </location>
</feature>
<evidence type="ECO:0000259" key="17">
    <source>
        <dbReference type="PROSITE" id="PS50011"/>
    </source>
</evidence>
<dbReference type="PANTHER" id="PTHR24417">
    <property type="entry name" value="SERINE/THREONINE-PROTEIN KINASE LMTK1"/>
    <property type="match status" value="1"/>
</dbReference>
<keyword evidence="11" id="KW-0472">Membrane</keyword>
<evidence type="ECO:0000256" key="4">
    <source>
        <dbReference type="ARBA" id="ARBA00022553"/>
    </source>
</evidence>
<proteinExistence type="predicted"/>
<evidence type="ECO:0000256" key="11">
    <source>
        <dbReference type="ARBA" id="ARBA00023136"/>
    </source>
</evidence>
<dbReference type="GO" id="GO:0005524">
    <property type="term" value="F:ATP binding"/>
    <property type="evidence" value="ECO:0007669"/>
    <property type="project" value="UniProtKB-UniRule"/>
</dbReference>
<dbReference type="PROSITE" id="PS00107">
    <property type="entry name" value="PROTEIN_KINASE_ATP"/>
    <property type="match status" value="1"/>
</dbReference>
<feature type="compositionally biased region" description="Polar residues" evidence="15">
    <location>
        <begin position="927"/>
        <end position="944"/>
    </location>
</feature>
<feature type="compositionally biased region" description="Basic and acidic residues" evidence="15">
    <location>
        <begin position="683"/>
        <end position="695"/>
    </location>
</feature>
<dbReference type="Pfam" id="PF07714">
    <property type="entry name" value="PK_Tyr_Ser-Thr"/>
    <property type="match status" value="1"/>
</dbReference>
<comment type="catalytic activity">
    <reaction evidence="12">
        <text>L-threonyl-[protein] + ATP = O-phospho-L-threonyl-[protein] + ADP + H(+)</text>
        <dbReference type="Rhea" id="RHEA:46608"/>
        <dbReference type="Rhea" id="RHEA-COMP:11060"/>
        <dbReference type="Rhea" id="RHEA-COMP:11605"/>
        <dbReference type="ChEBI" id="CHEBI:15378"/>
        <dbReference type="ChEBI" id="CHEBI:30013"/>
        <dbReference type="ChEBI" id="CHEBI:30616"/>
        <dbReference type="ChEBI" id="CHEBI:61977"/>
        <dbReference type="ChEBI" id="CHEBI:456216"/>
        <dbReference type="EC" id="2.7.11.1"/>
    </reaction>
</comment>
<feature type="compositionally biased region" description="Polar residues" evidence="15">
    <location>
        <begin position="880"/>
        <end position="895"/>
    </location>
</feature>
<dbReference type="Gene3D" id="1.10.510.10">
    <property type="entry name" value="Transferase(Phosphotransferase) domain 1"/>
    <property type="match status" value="1"/>
</dbReference>
<evidence type="ECO:0000256" key="6">
    <source>
        <dbReference type="ARBA" id="ARBA00022692"/>
    </source>
</evidence>
<dbReference type="PROSITE" id="PS50011">
    <property type="entry name" value="PROTEIN_KINASE_DOM"/>
    <property type="match status" value="1"/>
</dbReference>
<feature type="compositionally biased region" description="Polar residues" evidence="15">
    <location>
        <begin position="1138"/>
        <end position="1153"/>
    </location>
</feature>
<reference evidence="18" key="2">
    <citation type="submission" date="2025-08" db="UniProtKB">
        <authorList>
            <consortium name="Ensembl"/>
        </authorList>
    </citation>
    <scope>IDENTIFICATION</scope>
</reference>
<evidence type="ECO:0000256" key="3">
    <source>
        <dbReference type="ARBA" id="ARBA00022527"/>
    </source>
</evidence>
<dbReference type="GO" id="GO:0016020">
    <property type="term" value="C:membrane"/>
    <property type="evidence" value="ECO:0007669"/>
    <property type="project" value="UniProtKB-SubCell"/>
</dbReference>
<dbReference type="GeneTree" id="ENSGT00940000154244"/>
<feature type="compositionally biased region" description="Basic and acidic residues" evidence="15">
    <location>
        <begin position="1206"/>
        <end position="1222"/>
    </location>
</feature>
<feature type="compositionally biased region" description="Low complexity" evidence="15">
    <location>
        <begin position="1247"/>
        <end position="1258"/>
    </location>
</feature>
<evidence type="ECO:0000256" key="5">
    <source>
        <dbReference type="ARBA" id="ARBA00022679"/>
    </source>
</evidence>
<dbReference type="InterPro" id="IPR017441">
    <property type="entry name" value="Protein_kinase_ATP_BS"/>
</dbReference>
<keyword evidence="10" id="KW-1133">Transmembrane helix</keyword>
<evidence type="ECO:0000313" key="18">
    <source>
        <dbReference type="Ensembl" id="ENSACLP00000035638.2"/>
    </source>
</evidence>
<feature type="compositionally biased region" description="Acidic residues" evidence="15">
    <location>
        <begin position="1268"/>
        <end position="1283"/>
    </location>
</feature>
<keyword evidence="5" id="KW-0808">Transferase</keyword>
<feature type="region of interest" description="Disordered" evidence="15">
    <location>
        <begin position="926"/>
        <end position="949"/>
    </location>
</feature>
<accession>A0A3P8R1H3</accession>
<keyword evidence="3" id="KW-0723">Serine/threonine-protein kinase</keyword>
<dbReference type="Ensembl" id="ENSACLT00000036475.2">
    <property type="protein sequence ID" value="ENSACLP00000035638.2"/>
    <property type="gene ID" value="ENSACLG00000024119.2"/>
</dbReference>
<evidence type="ECO:0000256" key="1">
    <source>
        <dbReference type="ARBA" id="ARBA00004167"/>
    </source>
</evidence>
<evidence type="ECO:0000256" key="14">
    <source>
        <dbReference type="PROSITE-ProRule" id="PRU10141"/>
    </source>
</evidence>
<dbReference type="InterPro" id="IPR000719">
    <property type="entry name" value="Prot_kinase_dom"/>
</dbReference>
<dbReference type="PRINTS" id="PR00109">
    <property type="entry name" value="TYRKINASE"/>
</dbReference>
<comment type="catalytic activity">
    <reaction evidence="13">
        <text>L-seryl-[protein] + ATP = O-phospho-L-seryl-[protein] + ADP + H(+)</text>
        <dbReference type="Rhea" id="RHEA:17989"/>
        <dbReference type="Rhea" id="RHEA-COMP:9863"/>
        <dbReference type="Rhea" id="RHEA-COMP:11604"/>
        <dbReference type="ChEBI" id="CHEBI:15378"/>
        <dbReference type="ChEBI" id="CHEBI:29999"/>
        <dbReference type="ChEBI" id="CHEBI:30616"/>
        <dbReference type="ChEBI" id="CHEBI:83421"/>
        <dbReference type="ChEBI" id="CHEBI:456216"/>
        <dbReference type="EC" id="2.7.11.1"/>
    </reaction>
</comment>
<evidence type="ECO:0000256" key="9">
    <source>
        <dbReference type="ARBA" id="ARBA00022840"/>
    </source>
</evidence>
<dbReference type="Proteomes" id="UP000265100">
    <property type="component" value="Chromosome 4"/>
</dbReference>
<dbReference type="EC" id="2.7.11.1" evidence="2"/>
<reference evidence="18" key="3">
    <citation type="submission" date="2025-09" db="UniProtKB">
        <authorList>
            <consortium name="Ensembl"/>
        </authorList>
    </citation>
    <scope>IDENTIFICATION</scope>
</reference>
<feature type="region of interest" description="Disordered" evidence="15">
    <location>
        <begin position="662"/>
        <end position="706"/>
    </location>
</feature>
<dbReference type="GO" id="GO:0007420">
    <property type="term" value="P:brain development"/>
    <property type="evidence" value="ECO:0007669"/>
    <property type="project" value="TreeGrafter"/>
</dbReference>
<feature type="compositionally biased region" description="Polar residues" evidence="15">
    <location>
        <begin position="662"/>
        <end position="682"/>
    </location>
</feature>
<feature type="region of interest" description="Disordered" evidence="15">
    <location>
        <begin position="1086"/>
        <end position="1303"/>
    </location>
</feature>
<dbReference type="FunFam" id="3.30.200.20:FF:000275">
    <property type="entry name" value="Apoptosis associated tyrosine kinase"/>
    <property type="match status" value="1"/>
</dbReference>
<evidence type="ECO:0000256" key="15">
    <source>
        <dbReference type="SAM" id="MobiDB-lite"/>
    </source>
</evidence>
<organism evidence="18 19">
    <name type="scientific">Astatotilapia calliptera</name>
    <name type="common">Eastern happy</name>
    <name type="synonym">Chromis callipterus</name>
    <dbReference type="NCBI Taxonomy" id="8154"/>
    <lineage>
        <taxon>Eukaryota</taxon>
        <taxon>Metazoa</taxon>
        <taxon>Chordata</taxon>
        <taxon>Craniata</taxon>
        <taxon>Vertebrata</taxon>
        <taxon>Euteleostomi</taxon>
        <taxon>Actinopterygii</taxon>
        <taxon>Neopterygii</taxon>
        <taxon>Teleostei</taxon>
        <taxon>Neoteleostei</taxon>
        <taxon>Acanthomorphata</taxon>
        <taxon>Ovalentaria</taxon>
        <taxon>Cichlomorphae</taxon>
        <taxon>Cichliformes</taxon>
        <taxon>Cichlidae</taxon>
        <taxon>African cichlids</taxon>
        <taxon>Pseudocrenilabrinae</taxon>
        <taxon>Haplochromini</taxon>
        <taxon>Astatotilapia</taxon>
    </lineage>
</organism>
<dbReference type="Bgee" id="ENSACLG00000024119">
    <property type="expression patterns" value="Expressed in brain and 3 other cell types or tissues"/>
</dbReference>
<keyword evidence="7 14" id="KW-0547">Nucleotide-binding</keyword>
<reference evidence="18" key="1">
    <citation type="submission" date="2018-05" db="EMBL/GenBank/DDBJ databases">
        <authorList>
            <person name="Datahose"/>
        </authorList>
    </citation>
    <scope>NUCLEOTIDE SEQUENCE</scope>
</reference>
<dbReference type="PROSITE" id="PS00109">
    <property type="entry name" value="PROTEIN_KINASE_TYR"/>
    <property type="match status" value="1"/>
</dbReference>
<evidence type="ECO:0000256" key="10">
    <source>
        <dbReference type="ARBA" id="ARBA00022989"/>
    </source>
</evidence>
<dbReference type="PANTHER" id="PTHR24417:SF9">
    <property type="entry name" value="SERINE_THREONINE-PROTEIN KINASE LMTK1 ISOFORM X1"/>
    <property type="match status" value="1"/>
</dbReference>
<dbReference type="GO" id="GO:0004674">
    <property type="term" value="F:protein serine/threonine kinase activity"/>
    <property type="evidence" value="ECO:0007669"/>
    <property type="project" value="UniProtKB-KW"/>
</dbReference>
<evidence type="ECO:0000256" key="2">
    <source>
        <dbReference type="ARBA" id="ARBA00012513"/>
    </source>
</evidence>
<keyword evidence="4" id="KW-0597">Phosphoprotein</keyword>
<protein>
    <recommendedName>
        <fullName evidence="2">non-specific serine/threonine protein kinase</fullName>
        <ecNumber evidence="2">2.7.11.1</ecNumber>
    </recommendedName>
</protein>
<dbReference type="SUPFAM" id="SSF56112">
    <property type="entry name" value="Protein kinase-like (PK-like)"/>
    <property type="match status" value="1"/>
</dbReference>
<dbReference type="InterPro" id="IPR011009">
    <property type="entry name" value="Kinase-like_dom_sf"/>
</dbReference>
<keyword evidence="8" id="KW-0418">Kinase</keyword>
<feature type="compositionally biased region" description="Basic and acidic residues" evidence="15">
    <location>
        <begin position="1154"/>
        <end position="1165"/>
    </location>
</feature>
<keyword evidence="16" id="KW-0732">Signal</keyword>
<evidence type="ECO:0000313" key="19">
    <source>
        <dbReference type="Proteomes" id="UP000265100"/>
    </source>
</evidence>
<evidence type="ECO:0000256" key="8">
    <source>
        <dbReference type="ARBA" id="ARBA00022777"/>
    </source>
</evidence>
<dbReference type="GO" id="GO:0004713">
    <property type="term" value="F:protein tyrosine kinase activity"/>
    <property type="evidence" value="ECO:0007669"/>
    <property type="project" value="TreeGrafter"/>
</dbReference>
<keyword evidence="9 14" id="KW-0067">ATP-binding</keyword>
<evidence type="ECO:0000256" key="13">
    <source>
        <dbReference type="ARBA" id="ARBA00048679"/>
    </source>
</evidence>
<dbReference type="GO" id="GO:0012505">
    <property type="term" value="C:endomembrane system"/>
    <property type="evidence" value="ECO:0007669"/>
    <property type="project" value="UniProtKB-ARBA"/>
</dbReference>
<feature type="region of interest" description="Disordered" evidence="15">
    <location>
        <begin position="1368"/>
        <end position="1456"/>
    </location>
</feature>
<feature type="compositionally biased region" description="Acidic residues" evidence="15">
    <location>
        <begin position="1291"/>
        <end position="1302"/>
    </location>
</feature>